<keyword evidence="3" id="KW-0732">Signal</keyword>
<dbReference type="SUPFAM" id="SSF53850">
    <property type="entry name" value="Periplasmic binding protein-like II"/>
    <property type="match status" value="1"/>
</dbReference>
<evidence type="ECO:0000256" key="3">
    <source>
        <dbReference type="ARBA" id="ARBA00022729"/>
    </source>
</evidence>
<keyword evidence="2" id="KW-0813">Transport</keyword>
<dbReference type="Pfam" id="PF01547">
    <property type="entry name" value="SBP_bac_1"/>
    <property type="match status" value="1"/>
</dbReference>
<gene>
    <name evidence="5" type="ORF">Hfx1149_15255</name>
</gene>
<comment type="similarity">
    <text evidence="1">Belongs to the bacterial solute-binding protein 1 family.</text>
</comment>
<sequence>MSGNSAENTNRRNVLKALAGGSTVLLAGCTGSSGGGESSTSEGDSSDSGSDSTEKTDAPEPAEISFWTTQTENERQQAIKGIVSDFQSSHDPSMEMVAVKEDDLPSQIASARASDTLPAVAEWGLGPMQKLGTGGLLSKEAAANVIDSIGRDKFYEGALKLTEAPEGGNFAVPFHGWLEGFWYSESTFEEKGLDAPTTWDSILAAAEELHNPDENQFGIVIGTKKTPFARQCFTPFARSNGARVFNEDGEIVFDSPEMVEALEFYAELAQYTPPGKDTWKTANNTYLNDQCQLIMYSTYIMDDIVGKSQSLVDDTAFSSYIENERRSSFGQIVTLNLLSSSSDKERAAAESFAEYALTGDQYVEWLHMAPGGMNAVLKPTAQSDAYQDNETLNAWGDTVADISQGFENIERFGYVNGKSFPKLGNITNKFLIAEAVSRVTSGEDAQTVASEQAEKMRQAISE</sequence>
<evidence type="ECO:0000256" key="4">
    <source>
        <dbReference type="SAM" id="MobiDB-lite"/>
    </source>
</evidence>
<dbReference type="InterPro" id="IPR050490">
    <property type="entry name" value="Bact_solute-bd_prot1"/>
</dbReference>
<feature type="compositionally biased region" description="Basic and acidic residues" evidence="4">
    <location>
        <begin position="452"/>
        <end position="462"/>
    </location>
</feature>
<dbReference type="InterPro" id="IPR006059">
    <property type="entry name" value="SBP"/>
</dbReference>
<name>A0A643JYK6_9EURY</name>
<evidence type="ECO:0000313" key="5">
    <source>
        <dbReference type="EMBL" id="KAB1185411.1"/>
    </source>
</evidence>
<evidence type="ECO:0000256" key="2">
    <source>
        <dbReference type="ARBA" id="ARBA00022448"/>
    </source>
</evidence>
<accession>A0A643JYK6</accession>
<comment type="caution">
    <text evidence="5">The sequence shown here is derived from an EMBL/GenBank/DDBJ whole genome shotgun (WGS) entry which is preliminary data.</text>
</comment>
<dbReference type="PANTHER" id="PTHR43649">
    <property type="entry name" value="ARABINOSE-BINDING PROTEIN-RELATED"/>
    <property type="match status" value="1"/>
</dbReference>
<evidence type="ECO:0000256" key="1">
    <source>
        <dbReference type="ARBA" id="ARBA00008520"/>
    </source>
</evidence>
<proteinExistence type="inferred from homology"/>
<feature type="compositionally biased region" description="Low complexity" evidence="4">
    <location>
        <begin position="38"/>
        <end position="51"/>
    </location>
</feature>
<feature type="region of interest" description="Disordered" evidence="4">
    <location>
        <begin position="26"/>
        <end position="62"/>
    </location>
</feature>
<dbReference type="AlphaFoldDB" id="A0A643JYK6"/>
<reference evidence="5" key="1">
    <citation type="submission" date="2019-09" db="EMBL/GenBank/DDBJ databases">
        <title>Genomic analysis of Haloferax sp. CBA1149.</title>
        <authorList>
            <person name="Roh S.W."/>
        </authorList>
    </citation>
    <scope>NUCLEOTIDE SEQUENCE</scope>
    <source>
        <strain evidence="5">CBA1149</strain>
    </source>
</reference>
<feature type="region of interest" description="Disordered" evidence="4">
    <location>
        <begin position="442"/>
        <end position="462"/>
    </location>
</feature>
<dbReference type="PANTHER" id="PTHR43649:SF34">
    <property type="entry name" value="ABC TRANSPORTER PERIPLASMIC-BINDING PROTEIN YCJN-RELATED"/>
    <property type="match status" value="1"/>
</dbReference>
<organism evidence="5">
    <name type="scientific">Haloferax sp. CBA1149</name>
    <dbReference type="NCBI Taxonomy" id="2650753"/>
    <lineage>
        <taxon>Archaea</taxon>
        <taxon>Methanobacteriati</taxon>
        <taxon>Methanobacteriota</taxon>
        <taxon>Stenosarchaea group</taxon>
        <taxon>Halobacteria</taxon>
        <taxon>Halobacteriales</taxon>
        <taxon>Haloferacaceae</taxon>
        <taxon>Haloferax</taxon>
    </lineage>
</organism>
<dbReference type="RefSeq" id="WP_151139582.1">
    <property type="nucleotide sequence ID" value="NZ_VZUS01000004.1"/>
</dbReference>
<dbReference type="EMBL" id="VZUS01000004">
    <property type="protein sequence ID" value="KAB1185411.1"/>
    <property type="molecule type" value="Genomic_DNA"/>
</dbReference>
<protein>
    <submittedName>
        <fullName evidence="5">Extracellular solute-binding protein</fullName>
    </submittedName>
</protein>
<dbReference type="Gene3D" id="3.40.190.10">
    <property type="entry name" value="Periplasmic binding protein-like II"/>
    <property type="match status" value="1"/>
</dbReference>